<dbReference type="RefSeq" id="WP_074896382.1">
    <property type="nucleotide sequence ID" value="NZ_CP031252.1"/>
</dbReference>
<dbReference type="GeneID" id="93351215"/>
<dbReference type="AlphaFoldDB" id="A0A378TV16"/>
<proteinExistence type="predicted"/>
<accession>A0A378TV16</accession>
<protein>
    <submittedName>
        <fullName evidence="1">Protein of uncharacterized function (DUF721)</fullName>
    </submittedName>
</protein>
<gene>
    <name evidence="1" type="ORF">NCTC10660_00199</name>
</gene>
<dbReference type="Pfam" id="PF05258">
    <property type="entry name" value="DciA"/>
    <property type="match status" value="1"/>
</dbReference>
<dbReference type="EMBL" id="UGQW01000001">
    <property type="protein sequence ID" value="STZ66747.1"/>
    <property type="molecule type" value="Genomic_DNA"/>
</dbReference>
<dbReference type="InterPro" id="IPR007922">
    <property type="entry name" value="DciA-like"/>
</dbReference>
<organism evidence="1 2">
    <name type="scientific">Neisseria elongata</name>
    <dbReference type="NCBI Taxonomy" id="495"/>
    <lineage>
        <taxon>Bacteria</taxon>
        <taxon>Pseudomonadati</taxon>
        <taxon>Pseudomonadota</taxon>
        <taxon>Betaproteobacteria</taxon>
        <taxon>Neisseriales</taxon>
        <taxon>Neisseriaceae</taxon>
        <taxon>Neisseria</taxon>
    </lineage>
</organism>
<dbReference type="Proteomes" id="UP000254927">
    <property type="component" value="Unassembled WGS sequence"/>
</dbReference>
<sequence>MDLEKIGKRSGRGDHPDASAQLKFLLQSAQAWQQIDRLVKQELPANLHPYIQTACISEGCLVLLAVNGMAASRARMLAPGLLPRLQRHTDLIRDIKVKTVPKTPPPQKINKLELSPAALESFRQSAERLQHHPKLAAALRNLVNKRQK</sequence>
<evidence type="ECO:0000313" key="2">
    <source>
        <dbReference type="Proteomes" id="UP000254927"/>
    </source>
</evidence>
<reference evidence="1 2" key="1">
    <citation type="submission" date="2018-06" db="EMBL/GenBank/DDBJ databases">
        <authorList>
            <consortium name="Pathogen Informatics"/>
            <person name="Doyle S."/>
        </authorList>
    </citation>
    <scope>NUCLEOTIDE SEQUENCE [LARGE SCALE GENOMIC DNA]</scope>
    <source>
        <strain evidence="1 2">NCTC10660</strain>
    </source>
</reference>
<evidence type="ECO:0000313" key="1">
    <source>
        <dbReference type="EMBL" id="STZ66747.1"/>
    </source>
</evidence>
<name>A0A378TV16_NEIEL</name>